<feature type="transmembrane region" description="Helical" evidence="1">
    <location>
        <begin position="6"/>
        <end position="26"/>
    </location>
</feature>
<accession>A0A075JKD5</accession>
<keyword evidence="3" id="KW-1185">Reference proteome</keyword>
<evidence type="ECO:0000256" key="1">
    <source>
        <dbReference type="SAM" id="Phobius"/>
    </source>
</evidence>
<feature type="transmembrane region" description="Helical" evidence="1">
    <location>
        <begin position="111"/>
        <end position="136"/>
    </location>
</feature>
<dbReference type="HOGENOM" id="CLU_1861920_0_0_11"/>
<gene>
    <name evidence="2" type="ORF">HX89_13705</name>
</gene>
<dbReference type="GeneID" id="41842087"/>
<reference evidence="2 3" key="1">
    <citation type="submission" date="2014-07" db="EMBL/GenBank/DDBJ databases">
        <title>Genome Sequencing of Dermacoccus nishinomiyaensis.</title>
        <authorList>
            <person name="Hong K.W."/>
            <person name="Chan K.G."/>
        </authorList>
    </citation>
    <scope>NUCLEOTIDE SEQUENCE [LARGE SCALE GENOMIC DNA]</scope>
    <source>
        <strain evidence="2 3">M25</strain>
    </source>
</reference>
<dbReference type="AlphaFoldDB" id="A0A075JKD5"/>
<proteinExistence type="predicted"/>
<dbReference type="EMBL" id="CP008889">
    <property type="protein sequence ID" value="AIF41797.1"/>
    <property type="molecule type" value="Genomic_DNA"/>
</dbReference>
<keyword evidence="1" id="KW-0812">Transmembrane</keyword>
<protein>
    <recommendedName>
        <fullName evidence="4">DUF3592 domain-containing protein</fullName>
    </recommendedName>
</protein>
<keyword evidence="1" id="KW-0472">Membrane</keyword>
<sequence>MKSEFATIAAGVVMLVFGLALVAALGKGIAGAIRRRSWPVVDGHVRLGTGKDGRENSLARIRYTAPDGSRQLLETPTGGMSTNGRDGQTLPLLVDPHDPAHAVPKASGGTLATMGCFAAISLFFAVFGAVAIITVLT</sequence>
<dbReference type="KEGG" id="dni:HX89_13705"/>
<dbReference type="Proteomes" id="UP000027986">
    <property type="component" value="Chromosome"/>
</dbReference>
<evidence type="ECO:0008006" key="4">
    <source>
        <dbReference type="Google" id="ProtNLM"/>
    </source>
</evidence>
<organism evidence="2 3">
    <name type="scientific">Dermacoccus nishinomiyaensis</name>
    <dbReference type="NCBI Taxonomy" id="1274"/>
    <lineage>
        <taxon>Bacteria</taxon>
        <taxon>Bacillati</taxon>
        <taxon>Actinomycetota</taxon>
        <taxon>Actinomycetes</taxon>
        <taxon>Micrococcales</taxon>
        <taxon>Dermacoccaceae</taxon>
        <taxon>Dermacoccus</taxon>
    </lineage>
</organism>
<evidence type="ECO:0000313" key="3">
    <source>
        <dbReference type="Proteomes" id="UP000027986"/>
    </source>
</evidence>
<keyword evidence="1" id="KW-1133">Transmembrane helix</keyword>
<evidence type="ECO:0000313" key="2">
    <source>
        <dbReference type="EMBL" id="AIF41797.1"/>
    </source>
</evidence>
<dbReference type="RefSeq" id="WP_038569799.1">
    <property type="nucleotide sequence ID" value="NZ_CP008889.1"/>
</dbReference>
<name>A0A075JKD5_9MICO</name>